<comment type="caution">
    <text evidence="2">The sequence shown here is derived from an EMBL/GenBank/DDBJ whole genome shotgun (WGS) entry which is preliminary data.</text>
</comment>
<reference evidence="3 4" key="2">
    <citation type="submission" date="2024-07" db="EMBL/GenBank/DDBJ databases">
        <authorList>
            <person name="Akdeniz Z."/>
        </authorList>
    </citation>
    <scope>NUCLEOTIDE SEQUENCE [LARGE SCALE GENOMIC DNA]</scope>
</reference>
<dbReference type="AlphaFoldDB" id="A0AA86QM83"/>
<evidence type="ECO:0000313" key="3">
    <source>
        <dbReference type="EMBL" id="CAL5976642.1"/>
    </source>
</evidence>
<feature type="region of interest" description="Disordered" evidence="1">
    <location>
        <begin position="44"/>
        <end position="71"/>
    </location>
</feature>
<dbReference type="EMBL" id="CAXDID020000007">
    <property type="protein sequence ID" value="CAL5976642.1"/>
    <property type="molecule type" value="Genomic_DNA"/>
</dbReference>
<protein>
    <submittedName>
        <fullName evidence="3">Hypothetical_protein</fullName>
    </submittedName>
</protein>
<evidence type="ECO:0000256" key="1">
    <source>
        <dbReference type="SAM" id="MobiDB-lite"/>
    </source>
</evidence>
<sequence>MFQQVMNFQSQQSQAQQTLQLFAQAPPFLDQFTQNLAQQVLQPQMHQMQLQNPQQQQKPQKASKQQIQNQLQNQQQLFQNQPQLFQQPNQQLFQPNQPNYQPNQPKHHPKQDLKQSLTPREYKKHLLEQFRAGLKQALSINGFTCANSSDEELEQMVNELRQMHRFKGLWLKVGEIIDKTPQQVTDYRFKGLWLKVGEIIDKTPQQVTDYYQIAFKRQFQETKVEKEDREYIKQRVEELVDVKSADLATILYKELGQRYFRRQLYQIIAIMRQNSK</sequence>
<dbReference type="EMBL" id="CATOUU010000952">
    <property type="protein sequence ID" value="CAI9962189.1"/>
    <property type="molecule type" value="Genomic_DNA"/>
</dbReference>
<name>A0AA86QM83_9EUKA</name>
<dbReference type="Proteomes" id="UP001642409">
    <property type="component" value="Unassembled WGS sequence"/>
</dbReference>
<accession>A0AA86QM83</accession>
<keyword evidence="4" id="KW-1185">Reference proteome</keyword>
<feature type="region of interest" description="Disordered" evidence="1">
    <location>
        <begin position="92"/>
        <end position="114"/>
    </location>
</feature>
<evidence type="ECO:0000313" key="4">
    <source>
        <dbReference type="Proteomes" id="UP001642409"/>
    </source>
</evidence>
<gene>
    <name evidence="3" type="ORF">HINF_LOCUS3918</name>
    <name evidence="2" type="ORF">HINF_LOCUS49834</name>
</gene>
<reference evidence="2" key="1">
    <citation type="submission" date="2023-06" db="EMBL/GenBank/DDBJ databases">
        <authorList>
            <person name="Kurt Z."/>
        </authorList>
    </citation>
    <scope>NUCLEOTIDE SEQUENCE</scope>
</reference>
<evidence type="ECO:0000313" key="2">
    <source>
        <dbReference type="EMBL" id="CAI9962189.1"/>
    </source>
</evidence>
<feature type="compositionally biased region" description="Low complexity" evidence="1">
    <location>
        <begin position="92"/>
        <end position="104"/>
    </location>
</feature>
<organism evidence="2">
    <name type="scientific">Hexamita inflata</name>
    <dbReference type="NCBI Taxonomy" id="28002"/>
    <lineage>
        <taxon>Eukaryota</taxon>
        <taxon>Metamonada</taxon>
        <taxon>Diplomonadida</taxon>
        <taxon>Hexamitidae</taxon>
        <taxon>Hexamitinae</taxon>
        <taxon>Hexamita</taxon>
    </lineage>
</organism>
<proteinExistence type="predicted"/>